<reference evidence="1" key="2">
    <citation type="journal article" date="2022" name="New Phytol.">
        <title>Evolutionary transition to the ectomycorrhizal habit in the genomes of a hyperdiverse lineage of mushroom-forming fungi.</title>
        <authorList>
            <person name="Looney B."/>
            <person name="Miyauchi S."/>
            <person name="Morin E."/>
            <person name="Drula E."/>
            <person name="Courty P.E."/>
            <person name="Kohler A."/>
            <person name="Kuo A."/>
            <person name="LaButti K."/>
            <person name="Pangilinan J."/>
            <person name="Lipzen A."/>
            <person name="Riley R."/>
            <person name="Andreopoulos W."/>
            <person name="He G."/>
            <person name="Johnson J."/>
            <person name="Nolan M."/>
            <person name="Tritt A."/>
            <person name="Barry K.W."/>
            <person name="Grigoriev I.V."/>
            <person name="Nagy L.G."/>
            <person name="Hibbett D."/>
            <person name="Henrissat B."/>
            <person name="Matheny P.B."/>
            <person name="Labbe J."/>
            <person name="Martin F.M."/>
        </authorList>
    </citation>
    <scope>NUCLEOTIDE SEQUENCE</scope>
    <source>
        <strain evidence="1">EC-137</strain>
    </source>
</reference>
<dbReference type="EMBL" id="MU273525">
    <property type="protein sequence ID" value="KAI0033191.1"/>
    <property type="molecule type" value="Genomic_DNA"/>
</dbReference>
<name>A0ACB8QMW7_9AGAM</name>
<evidence type="ECO:0000313" key="1">
    <source>
        <dbReference type="EMBL" id="KAI0033191.1"/>
    </source>
</evidence>
<protein>
    <submittedName>
        <fullName evidence="1">Uncharacterized protein</fullName>
    </submittedName>
</protein>
<proteinExistence type="predicted"/>
<dbReference type="Proteomes" id="UP000814128">
    <property type="component" value="Unassembled WGS sequence"/>
</dbReference>
<organism evidence="1 2">
    <name type="scientific">Vararia minispora EC-137</name>
    <dbReference type="NCBI Taxonomy" id="1314806"/>
    <lineage>
        <taxon>Eukaryota</taxon>
        <taxon>Fungi</taxon>
        <taxon>Dikarya</taxon>
        <taxon>Basidiomycota</taxon>
        <taxon>Agaricomycotina</taxon>
        <taxon>Agaricomycetes</taxon>
        <taxon>Russulales</taxon>
        <taxon>Lachnocladiaceae</taxon>
        <taxon>Vararia</taxon>
    </lineage>
</organism>
<keyword evidence="2" id="KW-1185">Reference proteome</keyword>
<gene>
    <name evidence="1" type="ORF">K488DRAFT_48196</name>
</gene>
<accession>A0ACB8QMW7</accession>
<evidence type="ECO:0000313" key="2">
    <source>
        <dbReference type="Proteomes" id="UP000814128"/>
    </source>
</evidence>
<sequence length="219" mass="24222">MSDPVKDKSGFLCMYMSGHPDTLVSYAKHFGKLKARDVVSAKMVSIDSKGMDLTYVTKSNPNPQPIRVTFDPPLAGYDEVKPRLLAMKADADESLGEGKIPQITTFELPSAVLSTGIALMVLIYCTYAPLDDPAPVWELARWLRATIAQPLIIKISWGVVFIVHSLEGFYTSRLARKHQMPPAVAASYIGGVTLFGYPLLMHLRRRIQNARIDAIMKGN</sequence>
<comment type="caution">
    <text evidence="1">The sequence shown here is derived from an EMBL/GenBank/DDBJ whole genome shotgun (WGS) entry which is preliminary data.</text>
</comment>
<reference evidence="1" key="1">
    <citation type="submission" date="2021-02" db="EMBL/GenBank/DDBJ databases">
        <authorList>
            <consortium name="DOE Joint Genome Institute"/>
            <person name="Ahrendt S."/>
            <person name="Looney B.P."/>
            <person name="Miyauchi S."/>
            <person name="Morin E."/>
            <person name="Drula E."/>
            <person name="Courty P.E."/>
            <person name="Chicoki N."/>
            <person name="Fauchery L."/>
            <person name="Kohler A."/>
            <person name="Kuo A."/>
            <person name="Labutti K."/>
            <person name="Pangilinan J."/>
            <person name="Lipzen A."/>
            <person name="Riley R."/>
            <person name="Andreopoulos W."/>
            <person name="He G."/>
            <person name="Johnson J."/>
            <person name="Barry K.W."/>
            <person name="Grigoriev I.V."/>
            <person name="Nagy L."/>
            <person name="Hibbett D."/>
            <person name="Henrissat B."/>
            <person name="Matheny P.B."/>
            <person name="Labbe J."/>
            <person name="Martin F."/>
        </authorList>
    </citation>
    <scope>NUCLEOTIDE SEQUENCE</scope>
    <source>
        <strain evidence="1">EC-137</strain>
    </source>
</reference>